<dbReference type="Pfam" id="PF01575">
    <property type="entry name" value="MaoC_dehydratas"/>
    <property type="match status" value="1"/>
</dbReference>
<dbReference type="InterPro" id="IPR052342">
    <property type="entry name" value="MCH/BMMD"/>
</dbReference>
<organism evidence="2 3">
    <name type="scientific">Halomicrobium mukohataei</name>
    <dbReference type="NCBI Taxonomy" id="57705"/>
    <lineage>
        <taxon>Archaea</taxon>
        <taxon>Methanobacteriati</taxon>
        <taxon>Methanobacteriota</taxon>
        <taxon>Stenosarchaea group</taxon>
        <taxon>Halobacteria</taxon>
        <taxon>Halobacteriales</taxon>
        <taxon>Haloarculaceae</taxon>
        <taxon>Halomicrobium</taxon>
    </lineage>
</organism>
<dbReference type="RefSeq" id="WP_015763743.1">
    <property type="nucleotide sequence ID" value="NZ_CP039375.1"/>
</dbReference>
<dbReference type="CDD" id="cd03454">
    <property type="entry name" value="YdeM"/>
    <property type="match status" value="1"/>
</dbReference>
<evidence type="ECO:0000259" key="1">
    <source>
        <dbReference type="Pfam" id="PF01575"/>
    </source>
</evidence>
<reference evidence="2 3" key="1">
    <citation type="submission" date="2019-04" db="EMBL/GenBank/DDBJ databases">
        <title>Complete genome sequence of Arthrobacter sp. ZXY-2 associated with effective atrazine degradation and salt adaptation.</title>
        <authorList>
            <person name="Zhao X."/>
        </authorList>
    </citation>
    <scope>NUCLEOTIDE SEQUENCE [LARGE SCALE GENOMIC DNA]</scope>
    <source>
        <strain evidence="3">ZP60</strain>
    </source>
</reference>
<dbReference type="PANTHER" id="PTHR43664:SF1">
    <property type="entry name" value="BETA-METHYLMALYL-COA DEHYDRATASE"/>
    <property type="match status" value="1"/>
</dbReference>
<proteinExistence type="predicted"/>
<dbReference type="PANTHER" id="PTHR43664">
    <property type="entry name" value="MONOAMINE OXIDASE-RELATED"/>
    <property type="match status" value="1"/>
</dbReference>
<name>A0A4D6K825_9EURY</name>
<reference evidence="2 3" key="2">
    <citation type="submission" date="2019-04" db="EMBL/GenBank/DDBJ databases">
        <authorList>
            <person name="Yang S."/>
            <person name="Wei W."/>
        </authorList>
    </citation>
    <scope>NUCLEOTIDE SEQUENCE [LARGE SCALE GENOMIC DNA]</scope>
    <source>
        <strain evidence="3">ZP60</strain>
    </source>
</reference>
<evidence type="ECO:0000313" key="2">
    <source>
        <dbReference type="EMBL" id="QCD64328.1"/>
    </source>
</evidence>
<protein>
    <submittedName>
        <fullName evidence="2">MaoC family dehydratase</fullName>
    </submittedName>
</protein>
<feature type="domain" description="MaoC-like" evidence="1">
    <location>
        <begin position="17"/>
        <end position="114"/>
    </location>
</feature>
<sequence>MEYFEELTVGHTESFGRYEVTEDEIVSFAEQYDPQSFHTDADAARDSMFGGLVASGWHTAAMTMRLLVDEYIASSRALGAAGVDELRWRNPVKPGDVLTVETEIVETEPWDESRGLVHVAIETTNNDGVPVQTMTALVLWERKEA</sequence>
<evidence type="ECO:0000313" key="3">
    <source>
        <dbReference type="Proteomes" id="UP000297053"/>
    </source>
</evidence>
<dbReference type="Gene3D" id="3.10.129.10">
    <property type="entry name" value="Hotdog Thioesterase"/>
    <property type="match status" value="1"/>
</dbReference>
<dbReference type="AlphaFoldDB" id="A0A4D6K825"/>
<dbReference type="SUPFAM" id="SSF54637">
    <property type="entry name" value="Thioesterase/thiol ester dehydrase-isomerase"/>
    <property type="match status" value="1"/>
</dbReference>
<dbReference type="InterPro" id="IPR029069">
    <property type="entry name" value="HotDog_dom_sf"/>
</dbReference>
<dbReference type="GeneID" id="42177525"/>
<dbReference type="OMA" id="ISSGWMT"/>
<gene>
    <name evidence="2" type="ORF">E5139_01270</name>
</gene>
<dbReference type="KEGG" id="halz:E5139_01270"/>
<dbReference type="EMBL" id="CP039375">
    <property type="protein sequence ID" value="QCD64328.1"/>
    <property type="molecule type" value="Genomic_DNA"/>
</dbReference>
<accession>A0A4D6K825</accession>
<dbReference type="InterPro" id="IPR002539">
    <property type="entry name" value="MaoC-like_dom"/>
</dbReference>
<dbReference type="Proteomes" id="UP000297053">
    <property type="component" value="Chromosome"/>
</dbReference>